<evidence type="ECO:0000313" key="2">
    <source>
        <dbReference type="EMBL" id="MTD95590.1"/>
    </source>
</evidence>
<comment type="caution">
    <text evidence="2">The sequence shown here is derived from an EMBL/GenBank/DDBJ whole genome shotgun (WGS) entry which is preliminary data.</text>
</comment>
<name>A0A6I3KNU1_9HYPH</name>
<organism evidence="2 3">
    <name type="scientific">Hyphomicrobium album</name>
    <dbReference type="NCBI Taxonomy" id="2665159"/>
    <lineage>
        <taxon>Bacteria</taxon>
        <taxon>Pseudomonadati</taxon>
        <taxon>Pseudomonadota</taxon>
        <taxon>Alphaproteobacteria</taxon>
        <taxon>Hyphomicrobiales</taxon>
        <taxon>Hyphomicrobiaceae</taxon>
        <taxon>Hyphomicrobium</taxon>
    </lineage>
</organism>
<proteinExistence type="predicted"/>
<keyword evidence="3" id="KW-1185">Reference proteome</keyword>
<protein>
    <recommendedName>
        <fullName evidence="4">Nucleotidyl transferase AbiEii toxin, Type IV TA system</fullName>
    </recommendedName>
</protein>
<evidence type="ECO:0008006" key="4">
    <source>
        <dbReference type="Google" id="ProtNLM"/>
    </source>
</evidence>
<reference evidence="2 3" key="1">
    <citation type="submission" date="2019-11" db="EMBL/GenBank/DDBJ databases">
        <title>Identification of a novel strain.</title>
        <authorList>
            <person name="Xu Q."/>
            <person name="Wang G."/>
        </authorList>
    </citation>
    <scope>NUCLEOTIDE SEQUENCE [LARGE SCALE GENOMIC DNA]</scope>
    <source>
        <strain evidence="3">xq</strain>
    </source>
</reference>
<evidence type="ECO:0000313" key="3">
    <source>
        <dbReference type="Proteomes" id="UP000440694"/>
    </source>
</evidence>
<evidence type="ECO:0000256" key="1">
    <source>
        <dbReference type="SAM" id="MobiDB-lite"/>
    </source>
</evidence>
<gene>
    <name evidence="2" type="ORF">GIW81_14720</name>
</gene>
<feature type="compositionally biased region" description="Basic and acidic residues" evidence="1">
    <location>
        <begin position="227"/>
        <end position="237"/>
    </location>
</feature>
<dbReference type="EMBL" id="WMBQ01000002">
    <property type="protein sequence ID" value="MTD95590.1"/>
    <property type="molecule type" value="Genomic_DNA"/>
</dbReference>
<sequence length="237" mass="26211">MSNDIDIFHDREQSLAGTAEADVAALSKAGLEVQWIEPRTSAKMSAQIIRGEETTKLDWVADSDFRYFPAVPDNEFGFVLHPIDLATNKAAAAADRREPRDIVDLVTIHETILPLGAVITAALGRFPGPSPEGMLGEIRWHSRLTAPELQALATTQPLDAAGLRVRIQKMLEDAERFVGDIPSDAVGCLFLDNGKPVQPDLTALERYFRHHATRRGRWPGSPEVDSEMIRRHVGDKE</sequence>
<dbReference type="Proteomes" id="UP000440694">
    <property type="component" value="Unassembled WGS sequence"/>
</dbReference>
<accession>A0A6I3KNU1</accession>
<feature type="region of interest" description="Disordered" evidence="1">
    <location>
        <begin position="215"/>
        <end position="237"/>
    </location>
</feature>
<dbReference type="AlphaFoldDB" id="A0A6I3KNU1"/>